<accession>A0A919XAV3</accession>
<keyword evidence="2" id="KW-1185">Reference proteome</keyword>
<sequence length="97" mass="11424">MSFFIKQIILTKMRQITSEDILKYAKEYGFNLSSEQAKEISKYVQGNRIDPFDKKERDKMLNDLSRITDPQTAKKANQLFHELIKSYGVEDLFNERG</sequence>
<dbReference type="GO" id="GO:0008168">
    <property type="term" value="F:methyltransferase activity"/>
    <property type="evidence" value="ECO:0007669"/>
    <property type="project" value="UniProtKB-KW"/>
</dbReference>
<organism evidence="1 2">
    <name type="scientific">Ornithinibacillus bavariensis</name>
    <dbReference type="NCBI Taxonomy" id="545502"/>
    <lineage>
        <taxon>Bacteria</taxon>
        <taxon>Bacillati</taxon>
        <taxon>Bacillota</taxon>
        <taxon>Bacilli</taxon>
        <taxon>Bacillales</taxon>
        <taxon>Bacillaceae</taxon>
        <taxon>Ornithinibacillus</taxon>
    </lineage>
</organism>
<reference evidence="1" key="1">
    <citation type="submission" date="2021-03" db="EMBL/GenBank/DDBJ databases">
        <title>Antimicrobial resistance genes in bacteria isolated from Japanese honey, and their potential for conferring macrolide and lincosamide resistance in the American foulbrood pathogen Paenibacillus larvae.</title>
        <authorList>
            <person name="Okamoto M."/>
            <person name="Kumagai M."/>
            <person name="Kanamori H."/>
            <person name="Takamatsu D."/>
        </authorList>
    </citation>
    <scope>NUCLEOTIDE SEQUENCE</scope>
    <source>
        <strain evidence="1">J43TS3</strain>
    </source>
</reference>
<protein>
    <submittedName>
        <fullName evidence="1">tRNA methyltransferase</fullName>
    </submittedName>
</protein>
<dbReference type="Pfam" id="PF11116">
    <property type="entry name" value="DUF2624"/>
    <property type="match status" value="1"/>
</dbReference>
<comment type="caution">
    <text evidence="1">The sequence shown here is derived from an EMBL/GenBank/DDBJ whole genome shotgun (WGS) entry which is preliminary data.</text>
</comment>
<name>A0A919XAV3_9BACI</name>
<dbReference type="GO" id="GO:0032259">
    <property type="term" value="P:methylation"/>
    <property type="evidence" value="ECO:0007669"/>
    <property type="project" value="UniProtKB-KW"/>
</dbReference>
<gene>
    <name evidence="1" type="ORF">J43TS3_21730</name>
</gene>
<dbReference type="RefSeq" id="WP_212921046.1">
    <property type="nucleotide sequence ID" value="NZ_BORP01000004.1"/>
</dbReference>
<evidence type="ECO:0000313" key="1">
    <source>
        <dbReference type="EMBL" id="GIO27562.1"/>
    </source>
</evidence>
<keyword evidence="1" id="KW-0808">Transferase</keyword>
<proteinExistence type="predicted"/>
<dbReference type="InterPro" id="IPR020277">
    <property type="entry name" value="DUF2624"/>
</dbReference>
<dbReference type="Proteomes" id="UP000676917">
    <property type="component" value="Unassembled WGS sequence"/>
</dbReference>
<dbReference type="AlphaFoldDB" id="A0A919XAV3"/>
<dbReference type="EMBL" id="BORP01000004">
    <property type="protein sequence ID" value="GIO27562.1"/>
    <property type="molecule type" value="Genomic_DNA"/>
</dbReference>
<evidence type="ECO:0000313" key="2">
    <source>
        <dbReference type="Proteomes" id="UP000676917"/>
    </source>
</evidence>
<keyword evidence="1" id="KW-0489">Methyltransferase</keyword>